<evidence type="ECO:0000313" key="8">
    <source>
        <dbReference type="Proteomes" id="UP000027002"/>
    </source>
</evidence>
<dbReference type="Pfam" id="PF07690">
    <property type="entry name" value="MFS_1"/>
    <property type="match status" value="1"/>
</dbReference>
<evidence type="ECO:0000256" key="3">
    <source>
        <dbReference type="ARBA" id="ARBA00022989"/>
    </source>
</evidence>
<evidence type="ECO:0000256" key="2">
    <source>
        <dbReference type="ARBA" id="ARBA00022692"/>
    </source>
</evidence>
<dbReference type="Proteomes" id="UP000027002">
    <property type="component" value="Chromosome 2"/>
</dbReference>
<dbReference type="AlphaFoldDB" id="A0A8E5HMR1"/>
<keyword evidence="4 5" id="KW-0472">Membrane</keyword>
<feature type="transmembrane region" description="Helical" evidence="5">
    <location>
        <begin position="660"/>
        <end position="684"/>
    </location>
</feature>
<dbReference type="GO" id="GO:0005886">
    <property type="term" value="C:plasma membrane"/>
    <property type="evidence" value="ECO:0007669"/>
    <property type="project" value="TreeGrafter"/>
</dbReference>
<feature type="transmembrane region" description="Helical" evidence="5">
    <location>
        <begin position="562"/>
        <end position="583"/>
    </location>
</feature>
<name>A0A8E5HMR1_USTVR</name>
<dbReference type="PANTHER" id="PTHR23501:SF43">
    <property type="entry name" value="MULTIDRUG TRANSPORTER, PUTATIVE (AFU_ORTHOLOGUE AFUA_6G03040)-RELATED"/>
    <property type="match status" value="1"/>
</dbReference>
<dbReference type="OrthoDB" id="440553at2759"/>
<dbReference type="InterPro" id="IPR036259">
    <property type="entry name" value="MFS_trans_sf"/>
</dbReference>
<feature type="transmembrane region" description="Helical" evidence="5">
    <location>
        <begin position="361"/>
        <end position="387"/>
    </location>
</feature>
<keyword evidence="8" id="KW-1185">Reference proteome</keyword>
<evidence type="ECO:0000256" key="4">
    <source>
        <dbReference type="ARBA" id="ARBA00023136"/>
    </source>
</evidence>
<protein>
    <recommendedName>
        <fullName evidence="6">Major facilitator superfamily (MFS) profile domain-containing protein</fullName>
    </recommendedName>
</protein>
<feature type="transmembrane region" description="Helical" evidence="5">
    <location>
        <begin position="418"/>
        <end position="441"/>
    </location>
</feature>
<dbReference type="GO" id="GO:0022857">
    <property type="term" value="F:transmembrane transporter activity"/>
    <property type="evidence" value="ECO:0007669"/>
    <property type="project" value="InterPro"/>
</dbReference>
<dbReference type="Gene3D" id="1.20.1720.10">
    <property type="entry name" value="Multidrug resistance protein D"/>
    <property type="match status" value="1"/>
</dbReference>
<dbReference type="EMBL" id="CP072754">
    <property type="protein sequence ID" value="QUC18105.1"/>
    <property type="molecule type" value="Genomic_DNA"/>
</dbReference>
<feature type="transmembrane region" description="Helical" evidence="5">
    <location>
        <begin position="447"/>
        <end position="467"/>
    </location>
</feature>
<evidence type="ECO:0000256" key="5">
    <source>
        <dbReference type="SAM" id="Phobius"/>
    </source>
</evidence>
<feature type="domain" description="Major facilitator superfamily (MFS) profile" evidence="6">
    <location>
        <begin position="296"/>
        <end position="788"/>
    </location>
</feature>
<dbReference type="RefSeq" id="XP_042995778.1">
    <property type="nucleotide sequence ID" value="XM_043139844.1"/>
</dbReference>
<comment type="subcellular location">
    <subcellularLocation>
        <location evidence="1">Membrane</location>
        <topology evidence="1">Multi-pass membrane protein</topology>
    </subcellularLocation>
</comment>
<keyword evidence="2 5" id="KW-0812">Transmembrane</keyword>
<dbReference type="KEGG" id="uvi:66063124"/>
<accession>A0A8E5HMR1</accession>
<dbReference type="GeneID" id="66063124"/>
<reference evidence="7" key="1">
    <citation type="submission" date="2020-03" db="EMBL/GenBank/DDBJ databases">
        <title>A mixture of massive structural variations and highly conserved coding sequences in Ustilaginoidea virens genome.</title>
        <authorList>
            <person name="Zhang K."/>
            <person name="Zhao Z."/>
            <person name="Zhang Z."/>
            <person name="Li Y."/>
            <person name="Hsiang T."/>
            <person name="Sun W."/>
        </authorList>
    </citation>
    <scope>NUCLEOTIDE SEQUENCE</scope>
    <source>
        <strain evidence="7">UV-8b</strain>
    </source>
</reference>
<dbReference type="InterPro" id="IPR020846">
    <property type="entry name" value="MFS_dom"/>
</dbReference>
<dbReference type="PANTHER" id="PTHR23501">
    <property type="entry name" value="MAJOR FACILITATOR SUPERFAMILY"/>
    <property type="match status" value="1"/>
</dbReference>
<sequence>MCSYFLRFQTGFKIKPGPRLQKGRLRRNTHKTRYNEGKSCVRCTARWVLRYQLLLIDLEYRSTDGQLVWTDAQENGCKSAVLSISRRSRSSRDNHSTNVLLLARVSATICKCLQKRVYAACSVQQANQPCLRLSIEAGVPRLKRNLGPTHGVFHFRLLTQSQEQAWFDKSALDPLSTLLDMSQSCVITRQRPRLSMSSRFSLAVEDIWSGALDKRCQVVSTKQNVQKPCTRFFLSPRSLLDPTHHWHIMTREHQMPLPYPNPSLSQMSSLQGTNPITPPPMMPNRHRVSGSRQKVLILSLLVGLLFSSLDTSIVATSLVTISHELNDFVNAPWIVLAYLLTYMGFAVCISKLSDIYGRRNMLILSWVIFIGFSMGCASSKSMIALIVCRAFQGIGASGLYSLTQIGLVEVGPLHRPSLIGAMIGATLATAFVIGPLVGGLISELSDWRWLFNMNIPCGLITILAIASSWPTEDVADLLSWTAFRSIDFLGGATLLCSSGFVLFAMQQAGSQTLAWSSPEIIVSFIVAFLSLILFVAWEMHLAGKRHRHVEPIFPIQLMTKRVYAAGLLVTLLTGFPYICFSIILPERFQMVNNQEPLMAGVRILPMLSACAFGSFLGGAISGKRNNTSYTLVGASCLQLVGVGLMTTVSGDSEKAAAQYGFQVIFGLGVGLSFSAATIMTNILATESNERASAQGAVAQARVLGGCIGLSLCTILFNIHANKHLRGRLTEEELDMLHRSPLSGLQLPEKLRELVRQVYIGAFGKEIEVIGLCCAVMVVISLFTLEKKPAPIQPVAAQVKDETSSYRRGSDSGTELNDVVNVQHTRPKDGVLCLRHEFEQLEGFLSPCGLNHHASFLAFYLSQASSPFPRGAENFLINRL</sequence>
<organism evidence="7 8">
    <name type="scientific">Ustilaginoidea virens</name>
    <name type="common">Rice false smut fungus</name>
    <name type="synonym">Villosiclava virens</name>
    <dbReference type="NCBI Taxonomy" id="1159556"/>
    <lineage>
        <taxon>Eukaryota</taxon>
        <taxon>Fungi</taxon>
        <taxon>Dikarya</taxon>
        <taxon>Ascomycota</taxon>
        <taxon>Pezizomycotina</taxon>
        <taxon>Sordariomycetes</taxon>
        <taxon>Hypocreomycetidae</taxon>
        <taxon>Hypocreales</taxon>
        <taxon>Clavicipitaceae</taxon>
        <taxon>Ustilaginoidea</taxon>
    </lineage>
</organism>
<dbReference type="PROSITE" id="PS50850">
    <property type="entry name" value="MFS"/>
    <property type="match status" value="1"/>
</dbReference>
<feature type="transmembrane region" description="Helical" evidence="5">
    <location>
        <begin position="696"/>
        <end position="718"/>
    </location>
</feature>
<dbReference type="SUPFAM" id="SSF103473">
    <property type="entry name" value="MFS general substrate transporter"/>
    <property type="match status" value="1"/>
</dbReference>
<feature type="transmembrane region" description="Helical" evidence="5">
    <location>
        <begin position="331"/>
        <end position="349"/>
    </location>
</feature>
<dbReference type="InterPro" id="IPR005829">
    <property type="entry name" value="Sugar_transporter_CS"/>
</dbReference>
<evidence type="ECO:0000259" key="6">
    <source>
        <dbReference type="PROSITE" id="PS50850"/>
    </source>
</evidence>
<proteinExistence type="predicted"/>
<evidence type="ECO:0000256" key="1">
    <source>
        <dbReference type="ARBA" id="ARBA00004141"/>
    </source>
</evidence>
<feature type="transmembrane region" description="Helical" evidence="5">
    <location>
        <begin position="295"/>
        <end position="319"/>
    </location>
</feature>
<feature type="transmembrane region" description="Helical" evidence="5">
    <location>
        <begin position="603"/>
        <end position="622"/>
    </location>
</feature>
<dbReference type="Gene3D" id="1.20.1250.20">
    <property type="entry name" value="MFS general substrate transporter like domains"/>
    <property type="match status" value="1"/>
</dbReference>
<keyword evidence="3 5" id="KW-1133">Transmembrane helix</keyword>
<dbReference type="PROSITE" id="PS00216">
    <property type="entry name" value="SUGAR_TRANSPORT_1"/>
    <property type="match status" value="1"/>
</dbReference>
<feature type="transmembrane region" description="Helical" evidence="5">
    <location>
        <begin position="520"/>
        <end position="541"/>
    </location>
</feature>
<feature type="transmembrane region" description="Helical" evidence="5">
    <location>
        <begin position="629"/>
        <end position="648"/>
    </location>
</feature>
<evidence type="ECO:0000313" key="7">
    <source>
        <dbReference type="EMBL" id="QUC18105.1"/>
    </source>
</evidence>
<gene>
    <name evidence="7" type="ORF">UV8b_02346</name>
</gene>
<dbReference type="InterPro" id="IPR011701">
    <property type="entry name" value="MFS"/>
</dbReference>